<organism evidence="2 3">
    <name type="scientific">Erythrobacter westpacificensis</name>
    <dbReference type="NCBI Taxonomy" id="1055231"/>
    <lineage>
        <taxon>Bacteria</taxon>
        <taxon>Pseudomonadati</taxon>
        <taxon>Pseudomonadota</taxon>
        <taxon>Alphaproteobacteria</taxon>
        <taxon>Sphingomonadales</taxon>
        <taxon>Erythrobacteraceae</taxon>
        <taxon>Erythrobacter/Porphyrobacter group</taxon>
        <taxon>Erythrobacter</taxon>
    </lineage>
</organism>
<accession>A0ABP9KMP4</accession>
<sequence length="302" mass="32182">MTIAITGGTGFVGQAVLDEATGRGVPIKALTRRDQAERAGVTWIKGDLSNADALASIVRDVDAVIHIAGVVNAPDAAGFVEGNVTGTGNVVAAMQAQGVRRLVHVSSLAAREPGLSLYGKSKHGAEQVVEGSGLDWTIVRPPAVYGPRDTEILDVFRAAKWGVVPMPPQGRASMIHVSDLARLLLILAANTADGQPRVMEPDDGRQGGWSHTEMAKAIGVAMGRRVWAPNVPRSVLMGAAKVDRLLRGAKAKLTPDRARYMAHPDWTSSADKAVPANLWTPQVDTRQGLAETARWYRQNGWI</sequence>
<dbReference type="Pfam" id="PF13460">
    <property type="entry name" value="NAD_binding_10"/>
    <property type="match status" value="1"/>
</dbReference>
<dbReference type="InterPro" id="IPR036291">
    <property type="entry name" value="NAD(P)-bd_dom_sf"/>
</dbReference>
<name>A0ABP9KMP4_9SPHN</name>
<dbReference type="InterPro" id="IPR002347">
    <property type="entry name" value="SDR_fam"/>
</dbReference>
<reference evidence="3" key="1">
    <citation type="journal article" date="2019" name="Int. J. Syst. Evol. Microbiol.">
        <title>The Global Catalogue of Microorganisms (GCM) 10K type strain sequencing project: providing services to taxonomists for standard genome sequencing and annotation.</title>
        <authorList>
            <consortium name="The Broad Institute Genomics Platform"/>
            <consortium name="The Broad Institute Genome Sequencing Center for Infectious Disease"/>
            <person name="Wu L."/>
            <person name="Ma J."/>
        </authorList>
    </citation>
    <scope>NUCLEOTIDE SEQUENCE [LARGE SCALE GENOMIC DNA]</scope>
    <source>
        <strain evidence="3">JCM 18014</strain>
    </source>
</reference>
<dbReference type="InterPro" id="IPR016040">
    <property type="entry name" value="NAD(P)-bd_dom"/>
</dbReference>
<gene>
    <name evidence="2" type="ORF">GCM10023208_32160</name>
</gene>
<dbReference type="PANTHER" id="PTHR48079">
    <property type="entry name" value="PROTEIN YEEZ"/>
    <property type="match status" value="1"/>
</dbReference>
<dbReference type="EMBL" id="BAABHV010000022">
    <property type="protein sequence ID" value="GAA5062086.1"/>
    <property type="molecule type" value="Genomic_DNA"/>
</dbReference>
<dbReference type="PANTHER" id="PTHR48079:SF6">
    <property type="entry name" value="NAD(P)-BINDING DOMAIN-CONTAINING PROTEIN-RELATED"/>
    <property type="match status" value="1"/>
</dbReference>
<protein>
    <submittedName>
        <fullName evidence="2">NAD-dependent epimerase/dehydratase family protein</fullName>
    </submittedName>
</protein>
<keyword evidence="3" id="KW-1185">Reference proteome</keyword>
<feature type="domain" description="NAD(P)-binding" evidence="1">
    <location>
        <begin position="7"/>
        <end position="148"/>
    </location>
</feature>
<evidence type="ECO:0000313" key="2">
    <source>
        <dbReference type="EMBL" id="GAA5062086.1"/>
    </source>
</evidence>
<dbReference type="Proteomes" id="UP001500518">
    <property type="component" value="Unassembled WGS sequence"/>
</dbReference>
<dbReference type="InterPro" id="IPR051783">
    <property type="entry name" value="NAD(P)-dependent_oxidoreduct"/>
</dbReference>
<dbReference type="RefSeq" id="WP_346034016.1">
    <property type="nucleotide sequence ID" value="NZ_BAABHV010000022.1"/>
</dbReference>
<dbReference type="PRINTS" id="PR00081">
    <property type="entry name" value="GDHRDH"/>
</dbReference>
<dbReference type="SUPFAM" id="SSF51735">
    <property type="entry name" value="NAD(P)-binding Rossmann-fold domains"/>
    <property type="match status" value="1"/>
</dbReference>
<evidence type="ECO:0000313" key="3">
    <source>
        <dbReference type="Proteomes" id="UP001500518"/>
    </source>
</evidence>
<comment type="caution">
    <text evidence="2">The sequence shown here is derived from an EMBL/GenBank/DDBJ whole genome shotgun (WGS) entry which is preliminary data.</text>
</comment>
<evidence type="ECO:0000259" key="1">
    <source>
        <dbReference type="Pfam" id="PF13460"/>
    </source>
</evidence>
<proteinExistence type="predicted"/>
<dbReference type="Gene3D" id="3.40.50.720">
    <property type="entry name" value="NAD(P)-binding Rossmann-like Domain"/>
    <property type="match status" value="1"/>
</dbReference>